<dbReference type="RefSeq" id="WP_147037782.1">
    <property type="nucleotide sequence ID" value="NZ_BJUW01000001.1"/>
</dbReference>
<keyword evidence="1" id="KW-0472">Membrane</keyword>
<name>A0A511AAC0_9MICO</name>
<evidence type="ECO:0008006" key="4">
    <source>
        <dbReference type="Google" id="ProtNLM"/>
    </source>
</evidence>
<reference evidence="2 3" key="1">
    <citation type="submission" date="2019-07" db="EMBL/GenBank/DDBJ databases">
        <title>Whole genome shotgun sequence of Microbacterium aerolatum NBRC 103071.</title>
        <authorList>
            <person name="Hosoyama A."/>
            <person name="Uohara A."/>
            <person name="Ohji S."/>
            <person name="Ichikawa N."/>
        </authorList>
    </citation>
    <scope>NUCLEOTIDE SEQUENCE [LARGE SCALE GENOMIC DNA]</scope>
    <source>
        <strain evidence="2 3">NBRC 103071</strain>
    </source>
</reference>
<feature type="transmembrane region" description="Helical" evidence="1">
    <location>
        <begin position="79"/>
        <end position="100"/>
    </location>
</feature>
<comment type="caution">
    <text evidence="2">The sequence shown here is derived from an EMBL/GenBank/DDBJ whole genome shotgun (WGS) entry which is preliminary data.</text>
</comment>
<dbReference type="Proteomes" id="UP000321225">
    <property type="component" value="Unassembled WGS sequence"/>
</dbReference>
<evidence type="ECO:0000313" key="2">
    <source>
        <dbReference type="EMBL" id="GEK85129.1"/>
    </source>
</evidence>
<keyword evidence="1" id="KW-1133">Transmembrane helix</keyword>
<proteinExistence type="predicted"/>
<dbReference type="OrthoDB" id="1098954at2"/>
<dbReference type="AlphaFoldDB" id="A0A511AAC0"/>
<dbReference type="EMBL" id="BJUW01000001">
    <property type="protein sequence ID" value="GEK85129.1"/>
    <property type="molecule type" value="Genomic_DNA"/>
</dbReference>
<evidence type="ECO:0000256" key="1">
    <source>
        <dbReference type="SAM" id="Phobius"/>
    </source>
</evidence>
<keyword evidence="1" id="KW-0812">Transmembrane</keyword>
<evidence type="ECO:0000313" key="3">
    <source>
        <dbReference type="Proteomes" id="UP000321225"/>
    </source>
</evidence>
<feature type="transmembrane region" description="Helical" evidence="1">
    <location>
        <begin position="7"/>
        <end position="26"/>
    </location>
</feature>
<feature type="transmembrane region" description="Helical" evidence="1">
    <location>
        <begin position="46"/>
        <end position="67"/>
    </location>
</feature>
<accession>A0A511AAC0</accession>
<organism evidence="2 3">
    <name type="scientific">Microbacterium aerolatum</name>
    <dbReference type="NCBI Taxonomy" id="153731"/>
    <lineage>
        <taxon>Bacteria</taxon>
        <taxon>Bacillati</taxon>
        <taxon>Actinomycetota</taxon>
        <taxon>Actinomycetes</taxon>
        <taxon>Micrococcales</taxon>
        <taxon>Microbacteriaceae</taxon>
        <taxon>Microbacterium</taxon>
    </lineage>
</organism>
<sequence>MPRLWISLRLLLPAVWIGLIVGLSFIETPLKFLAPGITTPLGLGIGRLVFISLSIAGWIILVALTLIGQARPRETKSGWLLIGAMWLIMAVESFLIRPALAARSDVIIAGGDPGESWLHYGYIAAELLLLAVLVWYVAHASRSIRIGQPAA</sequence>
<gene>
    <name evidence="2" type="ORF">MAE01_03050</name>
</gene>
<feature type="transmembrane region" description="Helical" evidence="1">
    <location>
        <begin position="120"/>
        <end position="138"/>
    </location>
</feature>
<protein>
    <recommendedName>
        <fullName evidence="4">DUF4149 domain-containing protein</fullName>
    </recommendedName>
</protein>
<keyword evidence="3" id="KW-1185">Reference proteome</keyword>